<keyword evidence="2" id="KW-1133">Transmembrane helix</keyword>
<sequence>MAIRFDRPVSSAARFSRHFGAFALVLSMAVLIAHRFGGLATPYLVLVLLVSVGCAILATLLAAIGLRSLWMTGAEGGLNALAALIYAAFPLGIGAFAAERYFTLPAIYDVTTDTATAPDWLSTPQADQIWLPREPVVTSGDRERQLAAYPELTGRRYDGALDRVLEAVKKVAKQNGITITKSEGDTTPGRELEDKPVPPQPESGVADSPDVIPVPTPRPYEDDVAKLIRGANGVILQGTTRTFILGLRFDFIIRLREEAETTFVDVRVASRYGQHDLGFSAEEAEQYLGALDSELLGIAGG</sequence>
<reference evidence="3 4" key="1">
    <citation type="submission" date="2020-10" db="EMBL/GenBank/DDBJ databases">
        <title>Sequencing the genomes of 1000 actinobacteria strains.</title>
        <authorList>
            <person name="Klenk H.-P."/>
        </authorList>
    </citation>
    <scope>NUCLEOTIDE SEQUENCE [LARGE SCALE GENOMIC DNA]</scope>
    <source>
        <strain evidence="3 4">DSM 7307</strain>
    </source>
</reference>
<feature type="transmembrane region" description="Helical" evidence="2">
    <location>
        <begin position="20"/>
        <end position="37"/>
    </location>
</feature>
<dbReference type="Proteomes" id="UP000620262">
    <property type="component" value="Unassembled WGS sequence"/>
</dbReference>
<feature type="compositionally biased region" description="Basic and acidic residues" evidence="1">
    <location>
        <begin position="182"/>
        <end position="196"/>
    </location>
</feature>
<protein>
    <recommendedName>
        <fullName evidence="5">DUF1499 domain-containing protein</fullName>
    </recommendedName>
</protein>
<gene>
    <name evidence="3" type="ORF">H4W29_000946</name>
</gene>
<feature type="transmembrane region" description="Helical" evidence="2">
    <location>
        <begin position="78"/>
        <end position="98"/>
    </location>
</feature>
<proteinExistence type="predicted"/>
<comment type="caution">
    <text evidence="3">The sequence shown here is derived from an EMBL/GenBank/DDBJ whole genome shotgun (WGS) entry which is preliminary data.</text>
</comment>
<name>A0ABR9IKR0_RHIVS</name>
<keyword evidence="2" id="KW-0812">Transmembrane</keyword>
<feature type="region of interest" description="Disordered" evidence="1">
    <location>
        <begin position="179"/>
        <end position="214"/>
    </location>
</feature>
<organism evidence="3 4">
    <name type="scientific">Rhizobium viscosum</name>
    <name type="common">Arthrobacter viscosus</name>
    <dbReference type="NCBI Taxonomy" id="1673"/>
    <lineage>
        <taxon>Bacteria</taxon>
        <taxon>Pseudomonadati</taxon>
        <taxon>Pseudomonadota</taxon>
        <taxon>Alphaproteobacteria</taxon>
        <taxon>Hyphomicrobiales</taxon>
        <taxon>Rhizobiaceae</taxon>
        <taxon>Rhizobium/Agrobacterium group</taxon>
        <taxon>Rhizobium</taxon>
    </lineage>
</organism>
<feature type="transmembrane region" description="Helical" evidence="2">
    <location>
        <begin position="43"/>
        <end position="66"/>
    </location>
</feature>
<keyword evidence="2" id="KW-0472">Membrane</keyword>
<evidence type="ECO:0000313" key="3">
    <source>
        <dbReference type="EMBL" id="MBE1503765.1"/>
    </source>
</evidence>
<evidence type="ECO:0000256" key="2">
    <source>
        <dbReference type="SAM" id="Phobius"/>
    </source>
</evidence>
<dbReference type="RefSeq" id="WP_192727899.1">
    <property type="nucleotide sequence ID" value="NZ_BAAAVL010000001.1"/>
</dbReference>
<evidence type="ECO:0000256" key="1">
    <source>
        <dbReference type="SAM" id="MobiDB-lite"/>
    </source>
</evidence>
<evidence type="ECO:0008006" key="5">
    <source>
        <dbReference type="Google" id="ProtNLM"/>
    </source>
</evidence>
<dbReference type="Pfam" id="PF07386">
    <property type="entry name" value="DUF1499"/>
    <property type="match status" value="1"/>
</dbReference>
<keyword evidence="4" id="KW-1185">Reference proteome</keyword>
<dbReference type="InterPro" id="IPR010865">
    <property type="entry name" value="DUF1499"/>
</dbReference>
<dbReference type="EMBL" id="JADBEC010000001">
    <property type="protein sequence ID" value="MBE1503765.1"/>
    <property type="molecule type" value="Genomic_DNA"/>
</dbReference>
<evidence type="ECO:0000313" key="4">
    <source>
        <dbReference type="Proteomes" id="UP000620262"/>
    </source>
</evidence>
<accession>A0ABR9IKR0</accession>